<dbReference type="RefSeq" id="WP_169112320.1">
    <property type="nucleotide sequence ID" value="NZ_CP051684.1"/>
</dbReference>
<organism evidence="1 2">
    <name type="scientific">Duganella dendranthematis</name>
    <dbReference type="NCBI Taxonomy" id="2728021"/>
    <lineage>
        <taxon>Bacteria</taxon>
        <taxon>Pseudomonadati</taxon>
        <taxon>Pseudomonadota</taxon>
        <taxon>Betaproteobacteria</taxon>
        <taxon>Burkholderiales</taxon>
        <taxon>Oxalobacteraceae</taxon>
        <taxon>Telluria group</taxon>
        <taxon>Duganella</taxon>
    </lineage>
</organism>
<name>A0ABX6M999_9BURK</name>
<dbReference type="Proteomes" id="UP000503117">
    <property type="component" value="Chromosome"/>
</dbReference>
<sequence length="73" mass="7790">MTASIIHCHPEIYSGAPVFVGTSVPLAALFDYLKAGESIESFLDDFPSVTKNSAIGALEIAERLTAEQAYSAR</sequence>
<dbReference type="SUPFAM" id="SSF46689">
    <property type="entry name" value="Homeodomain-like"/>
    <property type="match status" value="1"/>
</dbReference>
<reference evidence="1 2" key="1">
    <citation type="submission" date="2020-04" db="EMBL/GenBank/DDBJ databases">
        <title>Genome sequencing of novel species.</title>
        <authorList>
            <person name="Heo J."/>
            <person name="Kim S.-J."/>
            <person name="Kim J.-S."/>
            <person name="Hong S.-B."/>
            <person name="Kwon S.-W."/>
        </authorList>
    </citation>
    <scope>NUCLEOTIDE SEQUENCE [LARGE SCALE GENOMIC DNA]</scope>
    <source>
        <strain evidence="1 2">AF9R3</strain>
    </source>
</reference>
<dbReference type="Pfam" id="PF04255">
    <property type="entry name" value="DUF433"/>
    <property type="match status" value="1"/>
</dbReference>
<accession>A0ABX6M999</accession>
<dbReference type="EMBL" id="CP051684">
    <property type="protein sequence ID" value="QJD90631.1"/>
    <property type="molecule type" value="Genomic_DNA"/>
</dbReference>
<evidence type="ECO:0000313" key="1">
    <source>
        <dbReference type="EMBL" id="QJD90631.1"/>
    </source>
</evidence>
<dbReference type="InterPro" id="IPR007367">
    <property type="entry name" value="DUF433"/>
</dbReference>
<evidence type="ECO:0000313" key="2">
    <source>
        <dbReference type="Proteomes" id="UP000503117"/>
    </source>
</evidence>
<dbReference type="InterPro" id="IPR036388">
    <property type="entry name" value="WH-like_DNA-bd_sf"/>
</dbReference>
<protein>
    <submittedName>
        <fullName evidence="1">DUF433 domain-containing protein</fullName>
    </submittedName>
</protein>
<gene>
    <name evidence="1" type="ORF">HH213_11390</name>
</gene>
<dbReference type="InterPro" id="IPR009057">
    <property type="entry name" value="Homeodomain-like_sf"/>
</dbReference>
<dbReference type="Gene3D" id="1.10.10.10">
    <property type="entry name" value="Winged helix-like DNA-binding domain superfamily/Winged helix DNA-binding domain"/>
    <property type="match status" value="1"/>
</dbReference>
<keyword evidence="2" id="KW-1185">Reference proteome</keyword>
<proteinExistence type="predicted"/>